<evidence type="ECO:0000313" key="2">
    <source>
        <dbReference type="Proteomes" id="UP001172159"/>
    </source>
</evidence>
<gene>
    <name evidence="1" type="ORF">B0T21DRAFT_278119</name>
</gene>
<reference evidence="1" key="1">
    <citation type="submission" date="2023-06" db="EMBL/GenBank/DDBJ databases">
        <title>Genome-scale phylogeny and comparative genomics of the fungal order Sordariales.</title>
        <authorList>
            <consortium name="Lawrence Berkeley National Laboratory"/>
            <person name="Hensen N."/>
            <person name="Bonometti L."/>
            <person name="Westerberg I."/>
            <person name="Brannstrom I.O."/>
            <person name="Guillou S."/>
            <person name="Cros-Aarteil S."/>
            <person name="Calhoun S."/>
            <person name="Haridas S."/>
            <person name="Kuo A."/>
            <person name="Mondo S."/>
            <person name="Pangilinan J."/>
            <person name="Riley R."/>
            <person name="Labutti K."/>
            <person name="Andreopoulos B."/>
            <person name="Lipzen A."/>
            <person name="Chen C."/>
            <person name="Yanf M."/>
            <person name="Daum C."/>
            <person name="Ng V."/>
            <person name="Clum A."/>
            <person name="Steindorff A."/>
            <person name="Ohm R."/>
            <person name="Martin F."/>
            <person name="Silar P."/>
            <person name="Natvig D."/>
            <person name="Lalanne C."/>
            <person name="Gautier V."/>
            <person name="Ament-Velasquez S.L."/>
            <person name="Kruys A."/>
            <person name="Hutchinson M.I."/>
            <person name="Powell A.J."/>
            <person name="Barry K."/>
            <person name="Miller A.N."/>
            <person name="Grigoriev I.V."/>
            <person name="Debuchy R."/>
            <person name="Gladieux P."/>
            <person name="Thoren M.H."/>
            <person name="Johannesson H."/>
        </authorList>
    </citation>
    <scope>NUCLEOTIDE SEQUENCE</scope>
    <source>
        <strain evidence="1">CBS 540.89</strain>
    </source>
</reference>
<dbReference type="AlphaFoldDB" id="A0AA40K7Q7"/>
<sequence>NSSSCSHHEGAKAKEIREDRLRLFSAEPTRQGNILVQVPYTSHKPRDSKKEMTRRIEEILVPFERR</sequence>
<comment type="caution">
    <text evidence="1">The sequence shown here is derived from an EMBL/GenBank/DDBJ whole genome shotgun (WGS) entry which is preliminary data.</text>
</comment>
<evidence type="ECO:0000313" key="1">
    <source>
        <dbReference type="EMBL" id="KAK0748487.1"/>
    </source>
</evidence>
<organism evidence="1 2">
    <name type="scientific">Apiosordaria backusii</name>
    <dbReference type="NCBI Taxonomy" id="314023"/>
    <lineage>
        <taxon>Eukaryota</taxon>
        <taxon>Fungi</taxon>
        <taxon>Dikarya</taxon>
        <taxon>Ascomycota</taxon>
        <taxon>Pezizomycotina</taxon>
        <taxon>Sordariomycetes</taxon>
        <taxon>Sordariomycetidae</taxon>
        <taxon>Sordariales</taxon>
        <taxon>Lasiosphaeriaceae</taxon>
        <taxon>Apiosordaria</taxon>
    </lineage>
</organism>
<dbReference type="Proteomes" id="UP001172159">
    <property type="component" value="Unassembled WGS sequence"/>
</dbReference>
<name>A0AA40K7Q7_9PEZI</name>
<protein>
    <submittedName>
        <fullName evidence="1">Uncharacterized protein</fullName>
    </submittedName>
</protein>
<dbReference type="EMBL" id="JAUKTV010000001">
    <property type="protein sequence ID" value="KAK0748487.1"/>
    <property type="molecule type" value="Genomic_DNA"/>
</dbReference>
<keyword evidence="2" id="KW-1185">Reference proteome</keyword>
<proteinExistence type="predicted"/>
<feature type="non-terminal residue" evidence="1">
    <location>
        <position position="1"/>
    </location>
</feature>
<accession>A0AA40K7Q7</accession>